<gene>
    <name evidence="7" type="ORF">IAD15_08250</name>
</gene>
<evidence type="ECO:0000256" key="1">
    <source>
        <dbReference type="ARBA" id="ARBA00004651"/>
    </source>
</evidence>
<dbReference type="InterPro" id="IPR027417">
    <property type="entry name" value="P-loop_NTPase"/>
</dbReference>
<name>A0A9D1HRA0_9FIRM</name>
<dbReference type="SUPFAM" id="SSF52540">
    <property type="entry name" value="P-loop containing nucleoside triphosphate hydrolases"/>
    <property type="match status" value="1"/>
</dbReference>
<proteinExistence type="inferred from homology"/>
<keyword evidence="4" id="KW-0812">Transmembrane</keyword>
<evidence type="ECO:0000256" key="3">
    <source>
        <dbReference type="ARBA" id="ARBA00022475"/>
    </source>
</evidence>
<keyword evidence="5" id="KW-1133">Transmembrane helix</keyword>
<evidence type="ECO:0000313" key="8">
    <source>
        <dbReference type="Proteomes" id="UP000824175"/>
    </source>
</evidence>
<protein>
    <submittedName>
        <fullName evidence="7">Type IV secretory system conjugative DNA transfer family protein</fullName>
    </submittedName>
</protein>
<reference evidence="7" key="1">
    <citation type="submission" date="2020-10" db="EMBL/GenBank/DDBJ databases">
        <authorList>
            <person name="Gilroy R."/>
        </authorList>
    </citation>
    <scope>NUCLEOTIDE SEQUENCE</scope>
    <source>
        <strain evidence="7">CHK195-11698</strain>
    </source>
</reference>
<comment type="similarity">
    <text evidence="2">Belongs to the VirD4/TraG family.</text>
</comment>
<organism evidence="7 8">
    <name type="scientific">Candidatus Fimiplasma intestinipullorum</name>
    <dbReference type="NCBI Taxonomy" id="2840825"/>
    <lineage>
        <taxon>Bacteria</taxon>
        <taxon>Bacillati</taxon>
        <taxon>Bacillota</taxon>
        <taxon>Clostridia</taxon>
        <taxon>Eubacteriales</taxon>
        <taxon>Candidatus Fimiplasma</taxon>
    </lineage>
</organism>
<keyword evidence="6" id="KW-0472">Membrane</keyword>
<keyword evidence="3" id="KW-1003">Cell membrane</keyword>
<dbReference type="PANTHER" id="PTHR37937:SF1">
    <property type="entry name" value="CONJUGATIVE TRANSFER: DNA TRANSPORT"/>
    <property type="match status" value="1"/>
</dbReference>
<evidence type="ECO:0000256" key="5">
    <source>
        <dbReference type="ARBA" id="ARBA00022989"/>
    </source>
</evidence>
<dbReference type="Proteomes" id="UP000824175">
    <property type="component" value="Unassembled WGS sequence"/>
</dbReference>
<evidence type="ECO:0000256" key="2">
    <source>
        <dbReference type="ARBA" id="ARBA00008806"/>
    </source>
</evidence>
<dbReference type="Gene3D" id="3.40.50.300">
    <property type="entry name" value="P-loop containing nucleotide triphosphate hydrolases"/>
    <property type="match status" value="1"/>
</dbReference>
<dbReference type="InterPro" id="IPR003688">
    <property type="entry name" value="TraG/VirD4"/>
</dbReference>
<comment type="caution">
    <text evidence="7">The sequence shown here is derived from an EMBL/GenBank/DDBJ whole genome shotgun (WGS) entry which is preliminary data.</text>
</comment>
<evidence type="ECO:0000256" key="6">
    <source>
        <dbReference type="ARBA" id="ARBA00023136"/>
    </source>
</evidence>
<evidence type="ECO:0000256" key="4">
    <source>
        <dbReference type="ARBA" id="ARBA00022692"/>
    </source>
</evidence>
<sequence length="414" mass="46843">MAANQTYLAQHWISDSRDCPNDNVAVVGISGGGKSLSVEYPTMLHNTDASIIANFGKSREAYRMAAFYKRQGFQVYMINLDEPSLGDVFYDPLKDIASQDDITALSHKIVYSCLQNSRDDYWALKSLPLSDCLIDAALQVYQHPNMCDVLDFFDQLTASDYGTGVSAELREIFEILKENDPESAAWRRFNAFDKLNTRSERTGACIIDTLDAAYNTVFPETVRKAIQTLPSFDFRQLGREKTALFIICSPVKSSLNHYANLIYDHGIEVLMEYAQTFEDGKLPVKVKLFFDDFGCTAPIQSFPEYMSIFRSAGLSVMLLIQSESMLQSIYGMDKATLILNNCARYVYFPGGMDRVTCKSVSERMNMPLEEVMYAPVGHVFIMQSGHQPIISPRYEIFKDPSFRLLMAKNTERSE</sequence>
<dbReference type="PANTHER" id="PTHR37937">
    <property type="entry name" value="CONJUGATIVE TRANSFER: DNA TRANSPORT"/>
    <property type="match status" value="1"/>
</dbReference>
<reference evidence="7" key="2">
    <citation type="journal article" date="2021" name="PeerJ">
        <title>Extensive microbial diversity within the chicken gut microbiome revealed by metagenomics and culture.</title>
        <authorList>
            <person name="Gilroy R."/>
            <person name="Ravi A."/>
            <person name="Getino M."/>
            <person name="Pursley I."/>
            <person name="Horton D.L."/>
            <person name="Alikhan N.F."/>
            <person name="Baker D."/>
            <person name="Gharbi K."/>
            <person name="Hall N."/>
            <person name="Watson M."/>
            <person name="Adriaenssens E.M."/>
            <person name="Foster-Nyarko E."/>
            <person name="Jarju S."/>
            <person name="Secka A."/>
            <person name="Antonio M."/>
            <person name="Oren A."/>
            <person name="Chaudhuri R.R."/>
            <person name="La Ragione R."/>
            <person name="Hildebrand F."/>
            <person name="Pallen M.J."/>
        </authorList>
    </citation>
    <scope>NUCLEOTIDE SEQUENCE</scope>
    <source>
        <strain evidence="7">CHK195-11698</strain>
    </source>
</reference>
<dbReference type="AlphaFoldDB" id="A0A9D1HRA0"/>
<comment type="subcellular location">
    <subcellularLocation>
        <location evidence="1">Cell membrane</location>
        <topology evidence="1">Multi-pass membrane protein</topology>
    </subcellularLocation>
</comment>
<dbReference type="GO" id="GO:0005886">
    <property type="term" value="C:plasma membrane"/>
    <property type="evidence" value="ECO:0007669"/>
    <property type="project" value="UniProtKB-SubCell"/>
</dbReference>
<accession>A0A9D1HRA0</accession>
<evidence type="ECO:0000313" key="7">
    <source>
        <dbReference type="EMBL" id="HIU14044.1"/>
    </source>
</evidence>
<dbReference type="CDD" id="cd01127">
    <property type="entry name" value="TrwB_TraG_TraD_VirD4"/>
    <property type="match status" value="1"/>
</dbReference>
<dbReference type="InterPro" id="IPR051539">
    <property type="entry name" value="T4SS-coupling_protein"/>
</dbReference>
<dbReference type="Pfam" id="PF02534">
    <property type="entry name" value="T4SS-DNA_transf"/>
    <property type="match status" value="1"/>
</dbReference>
<dbReference type="EMBL" id="DVMJ01000068">
    <property type="protein sequence ID" value="HIU14044.1"/>
    <property type="molecule type" value="Genomic_DNA"/>
</dbReference>